<sequence length="192" mass="21117">MRRAVALYGPPASGKDTVTAELLKLDDRFVLYQRLKVGAGRSAGYRLVSPERFRELEEAGEILYRNERYGNVYGIDRQTLDALTVAGCIPVVHIGQAAGLAAMDGFPARWLRVLLWCERVTTERRSAARGDGDTAMRLAVWEETKQDLDLHPDILFDVKIQTDQVAAIDAAQTIHHAAAGATSGDFKFGTKG</sequence>
<gene>
    <name evidence="1" type="ORF">GCM10009681_44170</name>
</gene>
<dbReference type="Gene3D" id="3.40.50.300">
    <property type="entry name" value="P-loop containing nucleotide triphosphate hydrolases"/>
    <property type="match status" value="1"/>
</dbReference>
<protein>
    <recommendedName>
        <fullName evidence="3">Guanylate kinase</fullName>
    </recommendedName>
</protein>
<evidence type="ECO:0000313" key="2">
    <source>
        <dbReference type="Proteomes" id="UP001500655"/>
    </source>
</evidence>
<organism evidence="1 2">
    <name type="scientific">Luedemannella helvata</name>
    <dbReference type="NCBI Taxonomy" id="349315"/>
    <lineage>
        <taxon>Bacteria</taxon>
        <taxon>Bacillati</taxon>
        <taxon>Actinomycetota</taxon>
        <taxon>Actinomycetes</taxon>
        <taxon>Micromonosporales</taxon>
        <taxon>Micromonosporaceae</taxon>
        <taxon>Luedemannella</taxon>
    </lineage>
</organism>
<accession>A0ABN2KWM7</accession>
<dbReference type="InterPro" id="IPR027417">
    <property type="entry name" value="P-loop_NTPase"/>
</dbReference>
<dbReference type="Proteomes" id="UP001500655">
    <property type="component" value="Unassembled WGS sequence"/>
</dbReference>
<evidence type="ECO:0000313" key="1">
    <source>
        <dbReference type="EMBL" id="GAA1768197.1"/>
    </source>
</evidence>
<name>A0ABN2KWM7_9ACTN</name>
<proteinExistence type="predicted"/>
<comment type="caution">
    <text evidence="1">The sequence shown here is derived from an EMBL/GenBank/DDBJ whole genome shotgun (WGS) entry which is preliminary data.</text>
</comment>
<keyword evidence="2" id="KW-1185">Reference proteome</keyword>
<dbReference type="EMBL" id="BAAALS010000025">
    <property type="protein sequence ID" value="GAA1768197.1"/>
    <property type="molecule type" value="Genomic_DNA"/>
</dbReference>
<dbReference type="SUPFAM" id="SSF52540">
    <property type="entry name" value="P-loop containing nucleoside triphosphate hydrolases"/>
    <property type="match status" value="1"/>
</dbReference>
<evidence type="ECO:0008006" key="3">
    <source>
        <dbReference type="Google" id="ProtNLM"/>
    </source>
</evidence>
<reference evidence="1 2" key="1">
    <citation type="journal article" date="2019" name="Int. J. Syst. Evol. Microbiol.">
        <title>The Global Catalogue of Microorganisms (GCM) 10K type strain sequencing project: providing services to taxonomists for standard genome sequencing and annotation.</title>
        <authorList>
            <consortium name="The Broad Institute Genomics Platform"/>
            <consortium name="The Broad Institute Genome Sequencing Center for Infectious Disease"/>
            <person name="Wu L."/>
            <person name="Ma J."/>
        </authorList>
    </citation>
    <scope>NUCLEOTIDE SEQUENCE [LARGE SCALE GENOMIC DNA]</scope>
    <source>
        <strain evidence="1 2">JCM 13249</strain>
    </source>
</reference>